<dbReference type="EMBL" id="VCAU01000109">
    <property type="protein sequence ID" value="KAF9884874.1"/>
    <property type="molecule type" value="Genomic_DNA"/>
</dbReference>
<gene>
    <name evidence="1" type="ORF">FE257_000941</name>
</gene>
<keyword evidence="2" id="KW-1185">Reference proteome</keyword>
<protein>
    <submittedName>
        <fullName evidence="1">Uncharacterized protein</fullName>
    </submittedName>
</protein>
<accession>A0AAD4CEB3</accession>
<organism evidence="1 2">
    <name type="scientific">Aspergillus nanangensis</name>
    <dbReference type="NCBI Taxonomy" id="2582783"/>
    <lineage>
        <taxon>Eukaryota</taxon>
        <taxon>Fungi</taxon>
        <taxon>Dikarya</taxon>
        <taxon>Ascomycota</taxon>
        <taxon>Pezizomycotina</taxon>
        <taxon>Eurotiomycetes</taxon>
        <taxon>Eurotiomycetidae</taxon>
        <taxon>Eurotiales</taxon>
        <taxon>Aspergillaceae</taxon>
        <taxon>Aspergillus</taxon>
        <taxon>Aspergillus subgen. Circumdati</taxon>
    </lineage>
</organism>
<evidence type="ECO:0000313" key="1">
    <source>
        <dbReference type="EMBL" id="KAF9884874.1"/>
    </source>
</evidence>
<evidence type="ECO:0000313" key="2">
    <source>
        <dbReference type="Proteomes" id="UP001194746"/>
    </source>
</evidence>
<dbReference type="Proteomes" id="UP001194746">
    <property type="component" value="Unassembled WGS sequence"/>
</dbReference>
<reference evidence="1" key="2">
    <citation type="submission" date="2020-02" db="EMBL/GenBank/DDBJ databases">
        <authorList>
            <person name="Gilchrist C.L.M."/>
            <person name="Chooi Y.-H."/>
        </authorList>
    </citation>
    <scope>NUCLEOTIDE SEQUENCE</scope>
    <source>
        <strain evidence="1">MST-FP2251</strain>
    </source>
</reference>
<proteinExistence type="predicted"/>
<dbReference type="AlphaFoldDB" id="A0AAD4CEB3"/>
<sequence length="92" mass="10705">MAIISGVVLYWLGERRLFLWGQLGGRIPDLLFRVATIQLLARPRRTHVTQGDWRSQRNLECRQGSQFSGFRALRMRVFLCRAGDSDIEDWLA</sequence>
<reference evidence="1" key="1">
    <citation type="journal article" date="2019" name="Beilstein J. Org. Chem.">
        <title>Nanangenines: drimane sesquiterpenoids as the dominant metabolite cohort of a novel Australian fungus, Aspergillus nanangensis.</title>
        <authorList>
            <person name="Lacey H.J."/>
            <person name="Gilchrist C.L.M."/>
            <person name="Crombie A."/>
            <person name="Kalaitzis J.A."/>
            <person name="Vuong D."/>
            <person name="Rutledge P.J."/>
            <person name="Turner P."/>
            <person name="Pitt J.I."/>
            <person name="Lacey E."/>
            <person name="Chooi Y.H."/>
            <person name="Piggott A.M."/>
        </authorList>
    </citation>
    <scope>NUCLEOTIDE SEQUENCE</scope>
    <source>
        <strain evidence="1">MST-FP2251</strain>
    </source>
</reference>
<comment type="caution">
    <text evidence="1">The sequence shown here is derived from an EMBL/GenBank/DDBJ whole genome shotgun (WGS) entry which is preliminary data.</text>
</comment>
<name>A0AAD4CEB3_ASPNN</name>